<dbReference type="EMBL" id="UYRR01025033">
    <property type="protein sequence ID" value="VDK34601.1"/>
    <property type="molecule type" value="Genomic_DNA"/>
</dbReference>
<evidence type="ECO:0000256" key="1">
    <source>
        <dbReference type="SAM" id="MobiDB-lite"/>
    </source>
</evidence>
<dbReference type="WBParaSite" id="ASIM_0000907201-mRNA-1">
    <property type="protein sequence ID" value="ASIM_0000907201-mRNA-1"/>
    <property type="gene ID" value="ASIM_0000907201"/>
</dbReference>
<dbReference type="GO" id="GO:0005737">
    <property type="term" value="C:cytoplasm"/>
    <property type="evidence" value="ECO:0007669"/>
    <property type="project" value="TreeGrafter"/>
</dbReference>
<dbReference type="AlphaFoldDB" id="A0A0M3JN32"/>
<protein>
    <submittedName>
        <fullName evidence="5">HABP4_PAI-RBP1 domain-containing protein</fullName>
    </submittedName>
</protein>
<evidence type="ECO:0000313" key="3">
    <source>
        <dbReference type="EMBL" id="VDK34601.1"/>
    </source>
</evidence>
<dbReference type="Proteomes" id="UP000267096">
    <property type="component" value="Unassembled WGS sequence"/>
</dbReference>
<gene>
    <name evidence="3" type="ORF">ASIM_LOCUS8815</name>
</gene>
<dbReference type="OrthoDB" id="6022699at2759"/>
<reference evidence="5" key="1">
    <citation type="submission" date="2017-02" db="UniProtKB">
        <authorList>
            <consortium name="WormBaseParasite"/>
        </authorList>
    </citation>
    <scope>IDENTIFICATION</scope>
</reference>
<reference evidence="3 4" key="2">
    <citation type="submission" date="2018-11" db="EMBL/GenBank/DDBJ databases">
        <authorList>
            <consortium name="Pathogen Informatics"/>
        </authorList>
    </citation>
    <scope>NUCLEOTIDE SEQUENCE [LARGE SCALE GENOMIC DNA]</scope>
</reference>
<dbReference type="InterPro" id="IPR006861">
    <property type="entry name" value="HABP4_PAIRBP1-bd"/>
</dbReference>
<dbReference type="GO" id="GO:0003723">
    <property type="term" value="F:RNA binding"/>
    <property type="evidence" value="ECO:0007669"/>
    <property type="project" value="InterPro"/>
</dbReference>
<evidence type="ECO:0000313" key="4">
    <source>
        <dbReference type="Proteomes" id="UP000267096"/>
    </source>
</evidence>
<proteinExistence type="predicted"/>
<dbReference type="Pfam" id="PF04774">
    <property type="entry name" value="HABP4_PAI-RBP1"/>
    <property type="match status" value="1"/>
</dbReference>
<dbReference type="InterPro" id="IPR039764">
    <property type="entry name" value="HABP4/SERBP1-like"/>
</dbReference>
<name>A0A0M3JN32_ANISI</name>
<dbReference type="PANTHER" id="PTHR12299:SF17">
    <property type="entry name" value="AT19571P-RELATED"/>
    <property type="match status" value="1"/>
</dbReference>
<organism evidence="5">
    <name type="scientific">Anisakis simplex</name>
    <name type="common">Herring worm</name>
    <dbReference type="NCBI Taxonomy" id="6269"/>
    <lineage>
        <taxon>Eukaryota</taxon>
        <taxon>Metazoa</taxon>
        <taxon>Ecdysozoa</taxon>
        <taxon>Nematoda</taxon>
        <taxon>Chromadorea</taxon>
        <taxon>Rhabditida</taxon>
        <taxon>Spirurina</taxon>
        <taxon>Ascaridomorpha</taxon>
        <taxon>Ascaridoidea</taxon>
        <taxon>Anisakidae</taxon>
        <taxon>Anisakis</taxon>
        <taxon>Anisakis simplex complex</taxon>
    </lineage>
</organism>
<feature type="region of interest" description="Disordered" evidence="1">
    <location>
        <begin position="58"/>
        <end position="113"/>
    </location>
</feature>
<dbReference type="PANTHER" id="PTHR12299">
    <property type="entry name" value="HYALURONIC ACID-BINDING PROTEIN 4"/>
    <property type="match status" value="1"/>
</dbReference>
<feature type="compositionally biased region" description="Basic and acidic residues" evidence="1">
    <location>
        <begin position="81"/>
        <end position="103"/>
    </location>
</feature>
<sequence length="137" mass="14705">MMMQVEGEQQHDAANLNADDTTNPALLNGAEHQNENMGGGGFYRGAGYRGGRGGYRGGGGGFGVDGERPSFRGGRGGGRGRQFDRLSGSDKTGVKPNEKRDGYGKGNWGTDQDELMGETEQLNTTPPVEGWLLFDWF</sequence>
<accession>A0A0M3JN32</accession>
<feature type="domain" description="Hyaluronan/mRNA-binding protein" evidence="2">
    <location>
        <begin position="81"/>
        <end position="120"/>
    </location>
</feature>
<dbReference type="GO" id="GO:0005634">
    <property type="term" value="C:nucleus"/>
    <property type="evidence" value="ECO:0007669"/>
    <property type="project" value="TreeGrafter"/>
</dbReference>
<evidence type="ECO:0000313" key="5">
    <source>
        <dbReference type="WBParaSite" id="ASIM_0000907201-mRNA-1"/>
    </source>
</evidence>
<keyword evidence="4" id="KW-1185">Reference proteome</keyword>
<evidence type="ECO:0000259" key="2">
    <source>
        <dbReference type="Pfam" id="PF04774"/>
    </source>
</evidence>
<feature type="region of interest" description="Disordered" evidence="1">
    <location>
        <begin position="1"/>
        <end position="38"/>
    </location>
</feature>